<dbReference type="AlphaFoldDB" id="A0A3N2PKP1"/>
<dbReference type="OrthoDB" id="5977743at2759"/>
<accession>A0A3N2PKP1</accession>
<feature type="compositionally biased region" description="Basic residues" evidence="2">
    <location>
        <begin position="670"/>
        <end position="683"/>
    </location>
</feature>
<evidence type="ECO:0000256" key="2">
    <source>
        <dbReference type="SAM" id="MobiDB-lite"/>
    </source>
</evidence>
<keyword evidence="1 3" id="KW-0472">Membrane</keyword>
<feature type="transmembrane region" description="Helical" evidence="3">
    <location>
        <begin position="542"/>
        <end position="562"/>
    </location>
</feature>
<dbReference type="InterPro" id="IPR029052">
    <property type="entry name" value="Metallo-depent_PP-like"/>
</dbReference>
<keyword evidence="3" id="KW-0812">Transmembrane</keyword>
<organism evidence="4 5">
    <name type="scientific">Sodiomyces alkalinus (strain CBS 110278 / VKM F-3762 / F11)</name>
    <name type="common">Alkaliphilic filamentous fungus</name>
    <dbReference type="NCBI Taxonomy" id="1314773"/>
    <lineage>
        <taxon>Eukaryota</taxon>
        <taxon>Fungi</taxon>
        <taxon>Dikarya</taxon>
        <taxon>Ascomycota</taxon>
        <taxon>Pezizomycotina</taxon>
        <taxon>Sordariomycetes</taxon>
        <taxon>Hypocreomycetidae</taxon>
        <taxon>Glomerellales</taxon>
        <taxon>Plectosphaerellaceae</taxon>
        <taxon>Sodiomyces</taxon>
    </lineage>
</organism>
<proteinExistence type="predicted"/>
<dbReference type="STRING" id="1314773.A0A3N2PKP1"/>
<reference evidence="4 5" key="1">
    <citation type="journal article" date="2018" name="Mol. Ecol.">
        <title>The obligate alkalophilic soda-lake fungus Sodiomyces alkalinus has shifted to a protein diet.</title>
        <authorList>
            <person name="Grum-Grzhimaylo A.A."/>
            <person name="Falkoski D.L."/>
            <person name="van den Heuvel J."/>
            <person name="Valero-Jimenez C.A."/>
            <person name="Min B."/>
            <person name="Choi I.G."/>
            <person name="Lipzen A."/>
            <person name="Daum C.G."/>
            <person name="Aanen D.K."/>
            <person name="Tsang A."/>
            <person name="Henrissat B."/>
            <person name="Bilanenko E.N."/>
            <person name="de Vries R.P."/>
            <person name="van Kan J.A.L."/>
            <person name="Grigoriev I.V."/>
            <person name="Debets A.J.M."/>
        </authorList>
    </citation>
    <scope>NUCLEOTIDE SEQUENCE [LARGE SCALE GENOMIC DNA]</scope>
    <source>
        <strain evidence="4 5">F11</strain>
    </source>
</reference>
<dbReference type="PANTHER" id="PTHR13315">
    <property type="entry name" value="METALLO PHOSPHOESTERASE RELATED"/>
    <property type="match status" value="1"/>
</dbReference>
<dbReference type="GO" id="GO:0005783">
    <property type="term" value="C:endoplasmic reticulum"/>
    <property type="evidence" value="ECO:0007669"/>
    <property type="project" value="TreeGrafter"/>
</dbReference>
<dbReference type="Proteomes" id="UP000272025">
    <property type="component" value="Unassembled WGS sequence"/>
</dbReference>
<feature type="transmembrane region" description="Helical" evidence="3">
    <location>
        <begin position="719"/>
        <end position="742"/>
    </location>
</feature>
<sequence length="746" mass="84067">MAFPPYGNGFQPRTRTRTSGYFPRGPRRRNDDMMAKYHYCKAVATRAVQELAAYLRSKNLGFVVNLVSRVAWHVQMNLSARRLLSFPHLLFALWVLLLLWGEDWVFSNSVERCNWDKWERWPSGSSPHRLILIADPQLIDPHTYPDRPWPLDDLTLLITDNYLRRAYTRLQSRLRPDSVFFLGDLFDGGREWKTATGDFADSKWSREHRPRLEKQYVKMWQKRYGEGFWLDEYARFGDIFFDNWKLGGDKPGPWQRGRKLVASLPGNHDLGFGNEIKLPVRDRFYAYFGEGNRVDVVGNHTVVSVDTVSLSAGSSDTLHPADFKPIFDPIDGFLRDVSHVKQRAVERELRFWRGETEELAFPHAVEDAETADVNHLPSLKGAADANAELPTILLTHVPLYREPGTPCGPLRERWPPAPQPPGQTDTVEPDHRNAIPIAKGYQYQNVLSEEDSVRLVKTVGNVVQVFSGDDHDYCEVTHSERKKNAPEITVKTLNMAMGVAHPGFVMVSLYNPVDGHGSPLPGAPARTLQTHLCVLPDQISTFMNYAIFVGLTIAAIAVRAILVPVLNLTPFSLAAAGQINNNITTTTTTTTNNNNNPMKAPPSSSLLPLYDKAKQEDDGTYDMQPTSASSGSSKYLASRFSDVSRTRSSSLTSNNGVPPPGRASLPGGGRSKHHHPHQGKKLGPRIDIYKDELYRYGDHKPRFPWRGVSTRSTKTSIRLVLTEVVACTWRVAWLSVLLWAYLTYKG</sequence>
<feature type="compositionally biased region" description="Low complexity" evidence="2">
    <location>
        <begin position="586"/>
        <end position="596"/>
    </location>
</feature>
<feature type="region of interest" description="Disordered" evidence="2">
    <location>
        <begin position="644"/>
        <end position="683"/>
    </location>
</feature>
<dbReference type="GO" id="GO:0051301">
    <property type="term" value="P:cell division"/>
    <property type="evidence" value="ECO:0007669"/>
    <property type="project" value="UniProtKB-KW"/>
</dbReference>
<gene>
    <name evidence="4" type="ORF">SODALDRAFT_75445</name>
</gene>
<feature type="region of interest" description="Disordered" evidence="2">
    <location>
        <begin position="586"/>
        <end position="608"/>
    </location>
</feature>
<dbReference type="GO" id="GO:0016020">
    <property type="term" value="C:membrane"/>
    <property type="evidence" value="ECO:0007669"/>
    <property type="project" value="GOC"/>
</dbReference>
<dbReference type="SUPFAM" id="SSF56300">
    <property type="entry name" value="Metallo-dependent phosphatases"/>
    <property type="match status" value="1"/>
</dbReference>
<name>A0A3N2PKP1_SODAK</name>
<dbReference type="PANTHER" id="PTHR13315:SF4">
    <property type="entry name" value="METALLOPHOSPHOESTERASE, ISOFORM E"/>
    <property type="match status" value="1"/>
</dbReference>
<dbReference type="GO" id="GO:0006506">
    <property type="term" value="P:GPI anchor biosynthetic process"/>
    <property type="evidence" value="ECO:0007669"/>
    <property type="project" value="InterPro"/>
</dbReference>
<evidence type="ECO:0000256" key="1">
    <source>
        <dbReference type="ARBA" id="ARBA00023136"/>
    </source>
</evidence>
<dbReference type="InterPro" id="IPR033308">
    <property type="entry name" value="PGAP5/Cdc1/Ted1"/>
</dbReference>
<evidence type="ECO:0000313" key="5">
    <source>
        <dbReference type="Proteomes" id="UP000272025"/>
    </source>
</evidence>
<feature type="region of interest" description="Disordered" evidence="2">
    <location>
        <begin position="1"/>
        <end position="29"/>
    </location>
</feature>
<dbReference type="EMBL" id="ML119062">
    <property type="protein sequence ID" value="ROT34984.1"/>
    <property type="molecule type" value="Genomic_DNA"/>
</dbReference>
<feature type="compositionally biased region" description="Low complexity" evidence="2">
    <location>
        <begin position="644"/>
        <end position="653"/>
    </location>
</feature>
<keyword evidence="4" id="KW-0132">Cell division</keyword>
<keyword evidence="3" id="KW-1133">Transmembrane helix</keyword>
<keyword evidence="4" id="KW-0131">Cell cycle</keyword>
<dbReference type="RefSeq" id="XP_028462790.1">
    <property type="nucleotide sequence ID" value="XM_028615649.1"/>
</dbReference>
<evidence type="ECO:0000313" key="4">
    <source>
        <dbReference type="EMBL" id="ROT34984.1"/>
    </source>
</evidence>
<keyword evidence="5" id="KW-1185">Reference proteome</keyword>
<dbReference type="GeneID" id="39584126"/>
<evidence type="ECO:0000256" key="3">
    <source>
        <dbReference type="SAM" id="Phobius"/>
    </source>
</evidence>
<protein>
    <submittedName>
        <fullName evidence="4">Cell division control protein</fullName>
    </submittedName>
</protein>